<keyword evidence="6 7" id="KW-0413">Isomerase</keyword>
<evidence type="ECO:0000313" key="8">
    <source>
        <dbReference type="EMBL" id="EGX68528.1"/>
    </source>
</evidence>
<dbReference type="PANTHER" id="PTHR30068">
    <property type="entry name" value="URONATE ISOMERASE"/>
    <property type="match status" value="1"/>
</dbReference>
<proteinExistence type="inferred from homology"/>
<evidence type="ECO:0000256" key="3">
    <source>
        <dbReference type="ARBA" id="ARBA00008397"/>
    </source>
</evidence>
<dbReference type="SUPFAM" id="SSF51556">
    <property type="entry name" value="Metallo-dependent hydrolases"/>
    <property type="match status" value="1"/>
</dbReference>
<comment type="catalytic activity">
    <reaction evidence="1 7">
        <text>D-glucuronate = D-fructuronate</text>
        <dbReference type="Rhea" id="RHEA:13049"/>
        <dbReference type="ChEBI" id="CHEBI:58720"/>
        <dbReference type="ChEBI" id="CHEBI:59863"/>
        <dbReference type="EC" id="5.3.1.12"/>
    </reaction>
</comment>
<dbReference type="HOGENOM" id="CLU_044465_1_0_11"/>
<dbReference type="PATRIC" id="fig|742742.3.peg.2055"/>
<dbReference type="UniPathway" id="UPA00246"/>
<dbReference type="STRING" id="742742.HMPREF9452_02079"/>
<comment type="caution">
    <text evidence="8">The sequence shown here is derived from an EMBL/GenBank/DDBJ whole genome shotgun (WGS) entry which is preliminary data.</text>
</comment>
<dbReference type="InterPro" id="IPR032466">
    <property type="entry name" value="Metal_Hydrolase"/>
</dbReference>
<evidence type="ECO:0000256" key="7">
    <source>
        <dbReference type="HAMAP-Rule" id="MF_00675"/>
    </source>
</evidence>
<keyword evidence="9" id="KW-1185">Reference proteome</keyword>
<dbReference type="OrthoDB" id="9766564at2"/>
<evidence type="ECO:0000256" key="6">
    <source>
        <dbReference type="ARBA" id="ARBA00023235"/>
    </source>
</evidence>
<dbReference type="Proteomes" id="UP000004830">
    <property type="component" value="Unassembled WGS sequence"/>
</dbReference>
<dbReference type="InterPro" id="IPR003766">
    <property type="entry name" value="Uronate_isomerase"/>
</dbReference>
<evidence type="ECO:0000256" key="5">
    <source>
        <dbReference type="ARBA" id="ARBA00020555"/>
    </source>
</evidence>
<dbReference type="RefSeq" id="WP_009142102.1">
    <property type="nucleotide sequence ID" value="NZ_JH126474.1"/>
</dbReference>
<dbReference type="GO" id="GO:0019698">
    <property type="term" value="P:D-galacturonate catabolic process"/>
    <property type="evidence" value="ECO:0007669"/>
    <property type="project" value="TreeGrafter"/>
</dbReference>
<reference evidence="8 9" key="1">
    <citation type="submission" date="2011-06" db="EMBL/GenBank/DDBJ databases">
        <title>The Genome Sequence of Collinsella tanakaei YIT 12063.</title>
        <authorList>
            <consortium name="The Broad Institute Genome Sequencing Platform"/>
            <person name="Earl A."/>
            <person name="Ward D."/>
            <person name="Feldgarden M."/>
            <person name="Gevers D."/>
            <person name="Morotomi M."/>
            <person name="Young S.K."/>
            <person name="Zeng Q."/>
            <person name="Gargeya S."/>
            <person name="Fitzgerald M."/>
            <person name="Haas B."/>
            <person name="Abouelleil A."/>
            <person name="Alvarado L."/>
            <person name="Arachchi H.M."/>
            <person name="Berlin A."/>
            <person name="Brown A."/>
            <person name="Chapman S.B."/>
            <person name="Chen Z."/>
            <person name="Dunbar C."/>
            <person name="Freedman E."/>
            <person name="Gearin G."/>
            <person name="Gellesch M."/>
            <person name="Goldberg J."/>
            <person name="Griggs A."/>
            <person name="Gujja S."/>
            <person name="Heiman D."/>
            <person name="Howarth C."/>
            <person name="Larson L."/>
            <person name="Lui A."/>
            <person name="MacDonald P.J.P."/>
            <person name="Mehta T."/>
            <person name="Montmayeur A."/>
            <person name="Murphy C."/>
            <person name="Neiman D."/>
            <person name="Pearson M."/>
            <person name="Priest M."/>
            <person name="Roberts A."/>
            <person name="Saif S."/>
            <person name="Shea T."/>
            <person name="Shenoy N."/>
            <person name="Sisk P."/>
            <person name="Stolte C."/>
            <person name="Sykes S."/>
            <person name="Wortman J."/>
            <person name="Nusbaum C."/>
            <person name="Birren B."/>
        </authorList>
    </citation>
    <scope>NUCLEOTIDE SEQUENCE [LARGE SCALE GENOMIC DNA]</scope>
    <source>
        <strain evidence="8 9">YIT 12063</strain>
    </source>
</reference>
<dbReference type="GO" id="GO:0042840">
    <property type="term" value="P:D-glucuronate catabolic process"/>
    <property type="evidence" value="ECO:0007669"/>
    <property type="project" value="TreeGrafter"/>
</dbReference>
<dbReference type="GeneID" id="62759755"/>
<evidence type="ECO:0000313" key="9">
    <source>
        <dbReference type="Proteomes" id="UP000004830"/>
    </source>
</evidence>
<sequence length="472" mass="52988">MLLNDDFLLTSEWGRRLYHGYAEDMPIIDYHCHLVPREIYQNKGYESLAQAWLYDGGFGDHYKWRLMRANGTPEDVIRGDDGYAKFLAFVDAIERAIGNPIYEWSHLELRRFFNIDLRICHANAREIWDRANAQLATPDFRARRLIQRSRVHALCTTDDPASDLAYHKLLADQEEQNGFAVLPTFRPDGLMNIDAPGFAGYLQTLGQAAGISITDWASLKAAAAQRVDYFHSVGGRMADHGANTFYFAPAADQEVDGIVARALAGETPDASQARAYQTALTLALIGEYAARGWTMQIHANCFRNDSTVNFRAIGPDAGFDSVGDQPGIARELKCLFDAAQQTVGLPRVILYSLNPSDMLPLASLAGSFQGDGQVQRFQLGCAWWFNDTYNGMRDQLTVCASQGLLGNFTGMLTDSRSFLSYPRHEYFRRVLCQVVGEWVDQGRLPEDEEYLGSIIRDICHNNARDQLGLLRE</sequence>
<dbReference type="Pfam" id="PF02614">
    <property type="entry name" value="UxaC"/>
    <property type="match status" value="1"/>
</dbReference>
<dbReference type="NCBIfam" id="NF002794">
    <property type="entry name" value="PRK02925.1"/>
    <property type="match status" value="1"/>
</dbReference>
<evidence type="ECO:0000256" key="1">
    <source>
        <dbReference type="ARBA" id="ARBA00001165"/>
    </source>
</evidence>
<comment type="similarity">
    <text evidence="3 7">Belongs to the metallo-dependent hydrolases superfamily. Uronate isomerase family.</text>
</comment>
<dbReference type="EMBL" id="ADLS01000031">
    <property type="protein sequence ID" value="EGX68528.1"/>
    <property type="molecule type" value="Genomic_DNA"/>
</dbReference>
<dbReference type="Gene3D" id="1.10.2020.10">
    <property type="entry name" value="uronate isomerase, domain 2, chain A"/>
    <property type="match status" value="1"/>
</dbReference>
<name>G1WL66_9ACTN</name>
<evidence type="ECO:0000256" key="4">
    <source>
        <dbReference type="ARBA" id="ARBA00012546"/>
    </source>
</evidence>
<comment type="catalytic activity">
    <reaction evidence="7">
        <text>aldehydo-D-galacturonate = keto-D-tagaturonate</text>
        <dbReference type="Rhea" id="RHEA:27702"/>
        <dbReference type="ChEBI" id="CHEBI:12952"/>
        <dbReference type="ChEBI" id="CHEBI:17886"/>
    </reaction>
</comment>
<dbReference type="Gene3D" id="3.20.20.140">
    <property type="entry name" value="Metal-dependent hydrolases"/>
    <property type="match status" value="1"/>
</dbReference>
<evidence type="ECO:0000256" key="2">
    <source>
        <dbReference type="ARBA" id="ARBA00004892"/>
    </source>
</evidence>
<gene>
    <name evidence="7" type="primary">uxaC</name>
    <name evidence="8" type="ORF">HMPREF9452_02079</name>
</gene>
<accession>G1WL66</accession>
<dbReference type="EC" id="5.3.1.12" evidence="4 7"/>
<dbReference type="GO" id="GO:0008880">
    <property type="term" value="F:glucuronate isomerase activity"/>
    <property type="evidence" value="ECO:0007669"/>
    <property type="project" value="UniProtKB-UniRule"/>
</dbReference>
<protein>
    <recommendedName>
        <fullName evidence="5 7">Uronate isomerase</fullName>
        <ecNumber evidence="4 7">5.3.1.12</ecNumber>
    </recommendedName>
    <alternativeName>
        <fullName evidence="7">Glucuronate isomerase</fullName>
    </alternativeName>
    <alternativeName>
        <fullName evidence="7">Uronic isomerase</fullName>
    </alternativeName>
</protein>
<dbReference type="AlphaFoldDB" id="G1WL66"/>
<comment type="pathway">
    <text evidence="2 7">Carbohydrate metabolism; pentose and glucuronate interconversion.</text>
</comment>
<dbReference type="eggNOG" id="COG1904">
    <property type="taxonomic scope" value="Bacteria"/>
</dbReference>
<organism evidence="8 9">
    <name type="scientific">Collinsella tanakaei YIT 12063</name>
    <dbReference type="NCBI Taxonomy" id="742742"/>
    <lineage>
        <taxon>Bacteria</taxon>
        <taxon>Bacillati</taxon>
        <taxon>Actinomycetota</taxon>
        <taxon>Coriobacteriia</taxon>
        <taxon>Coriobacteriales</taxon>
        <taxon>Coriobacteriaceae</taxon>
        <taxon>Collinsella</taxon>
    </lineage>
</organism>
<dbReference type="HAMAP" id="MF_00675">
    <property type="entry name" value="UxaC"/>
    <property type="match status" value="1"/>
</dbReference>
<dbReference type="PANTHER" id="PTHR30068:SF4">
    <property type="entry name" value="URONATE ISOMERASE"/>
    <property type="match status" value="1"/>
</dbReference>